<dbReference type="Proteomes" id="UP000663881">
    <property type="component" value="Unassembled WGS sequence"/>
</dbReference>
<name>A0A818W414_9BILA</name>
<sequence>MLKYLNIKTITRDKQSIKNDTTHRAIHLKQLIIDQFRYPFDAFADFVKQTPNLRSLTFTNTINDQKFINLNEWENLINSSLLNLNIFKFKLTCFRLCHHDIILYNYNRFQNGF</sequence>
<proteinExistence type="predicted"/>
<accession>A0A818W414</accession>
<gene>
    <name evidence="2" type="ORF">OKA104_LOCUS13799</name>
    <name evidence="1" type="ORF">VCS650_LOCUS41802</name>
</gene>
<organism evidence="2 3">
    <name type="scientific">Adineta steineri</name>
    <dbReference type="NCBI Taxonomy" id="433720"/>
    <lineage>
        <taxon>Eukaryota</taxon>
        <taxon>Metazoa</taxon>
        <taxon>Spiralia</taxon>
        <taxon>Gnathifera</taxon>
        <taxon>Rotifera</taxon>
        <taxon>Eurotatoria</taxon>
        <taxon>Bdelloidea</taxon>
        <taxon>Adinetida</taxon>
        <taxon>Adinetidae</taxon>
        <taxon>Adineta</taxon>
    </lineage>
</organism>
<evidence type="ECO:0000313" key="2">
    <source>
        <dbReference type="EMBL" id="CAF3720185.1"/>
    </source>
</evidence>
<evidence type="ECO:0000313" key="1">
    <source>
        <dbReference type="EMBL" id="CAF1492828.1"/>
    </source>
</evidence>
<dbReference type="AlphaFoldDB" id="A0A818W414"/>
<comment type="caution">
    <text evidence="2">The sequence shown here is derived from an EMBL/GenBank/DDBJ whole genome shotgun (WGS) entry which is preliminary data.</text>
</comment>
<dbReference type="EMBL" id="CAJOAY010000707">
    <property type="protein sequence ID" value="CAF3720185.1"/>
    <property type="molecule type" value="Genomic_DNA"/>
</dbReference>
<evidence type="ECO:0000313" key="3">
    <source>
        <dbReference type="Proteomes" id="UP000663881"/>
    </source>
</evidence>
<reference evidence="2" key="1">
    <citation type="submission" date="2021-02" db="EMBL/GenBank/DDBJ databases">
        <authorList>
            <person name="Nowell W R."/>
        </authorList>
    </citation>
    <scope>NUCLEOTIDE SEQUENCE</scope>
</reference>
<protein>
    <submittedName>
        <fullName evidence="2">Uncharacterized protein</fullName>
    </submittedName>
</protein>
<dbReference type="Proteomes" id="UP000663891">
    <property type="component" value="Unassembled WGS sequence"/>
</dbReference>
<dbReference type="OrthoDB" id="10450971at2759"/>
<dbReference type="EMBL" id="CAJNON010001936">
    <property type="protein sequence ID" value="CAF1492828.1"/>
    <property type="molecule type" value="Genomic_DNA"/>
</dbReference>